<dbReference type="InterPro" id="IPR000244">
    <property type="entry name" value="Ribosomal_bL9"/>
</dbReference>
<evidence type="ECO:0000313" key="10">
    <source>
        <dbReference type="EMBL" id="NIR74996.1"/>
    </source>
</evidence>
<evidence type="ECO:0000256" key="3">
    <source>
        <dbReference type="ARBA" id="ARBA00022884"/>
    </source>
</evidence>
<keyword evidence="3 7" id="KW-0694">RNA-binding</keyword>
<dbReference type="InterPro" id="IPR036935">
    <property type="entry name" value="Ribosomal_bL9_N_sf"/>
</dbReference>
<dbReference type="Gene3D" id="3.10.430.100">
    <property type="entry name" value="Ribosomal protein L9, C-terminal domain"/>
    <property type="match status" value="1"/>
</dbReference>
<dbReference type="InterPro" id="IPR020069">
    <property type="entry name" value="Ribosomal_bL9_C"/>
</dbReference>
<name>A0AAE4ZB97_9BACT</name>
<dbReference type="EMBL" id="JAACAK010000051">
    <property type="protein sequence ID" value="NIR74996.1"/>
    <property type="molecule type" value="Genomic_DNA"/>
</dbReference>
<dbReference type="InterPro" id="IPR036791">
    <property type="entry name" value="Ribosomal_bL9_C_sf"/>
</dbReference>
<evidence type="ECO:0000256" key="6">
    <source>
        <dbReference type="ARBA" id="ARBA00035292"/>
    </source>
</evidence>
<dbReference type="GO" id="GO:0006412">
    <property type="term" value="P:translation"/>
    <property type="evidence" value="ECO:0007669"/>
    <property type="project" value="UniProtKB-UniRule"/>
</dbReference>
<organism evidence="10 11">
    <name type="scientific">Candidatus Kutchimonas denitrificans</name>
    <dbReference type="NCBI Taxonomy" id="3056748"/>
    <lineage>
        <taxon>Bacteria</taxon>
        <taxon>Pseudomonadati</taxon>
        <taxon>Gemmatimonadota</taxon>
        <taxon>Gemmatimonadia</taxon>
        <taxon>Candidatus Palauibacterales</taxon>
        <taxon>Candidatus Palauibacteraceae</taxon>
        <taxon>Candidatus Kutchimonas</taxon>
    </lineage>
</organism>
<dbReference type="Gene3D" id="3.40.5.10">
    <property type="entry name" value="Ribosomal protein L9, N-terminal domain"/>
    <property type="match status" value="1"/>
</dbReference>
<dbReference type="SUPFAM" id="SSF55653">
    <property type="entry name" value="Ribosomal protein L9 C-domain"/>
    <property type="match status" value="1"/>
</dbReference>
<dbReference type="GO" id="GO:0019843">
    <property type="term" value="F:rRNA binding"/>
    <property type="evidence" value="ECO:0007669"/>
    <property type="project" value="UniProtKB-UniRule"/>
</dbReference>
<evidence type="ECO:0000259" key="9">
    <source>
        <dbReference type="PROSITE" id="PS00651"/>
    </source>
</evidence>
<dbReference type="InterPro" id="IPR020070">
    <property type="entry name" value="Ribosomal_bL9_N"/>
</dbReference>
<feature type="coiled-coil region" evidence="8">
    <location>
        <begin position="37"/>
        <end position="75"/>
    </location>
</feature>
<evidence type="ECO:0000256" key="4">
    <source>
        <dbReference type="ARBA" id="ARBA00022980"/>
    </source>
</evidence>
<evidence type="ECO:0000256" key="2">
    <source>
        <dbReference type="ARBA" id="ARBA00022730"/>
    </source>
</evidence>
<evidence type="ECO:0000313" key="11">
    <source>
        <dbReference type="Proteomes" id="UP000702544"/>
    </source>
</evidence>
<sequence>MDVILRRKVANLGDVGDIVSVKAGYARNFLLPQGLAYRSTEANRQRLERERTAALAAEERDRAAARTLADRLEGASITFSMLAGDEGKLYGSVGPRDIAGKLTEDGYEVEPRQVLLQETIKMLGVYSVPIRLYPEVEASVKVWVIKEEEE</sequence>
<evidence type="ECO:0000256" key="5">
    <source>
        <dbReference type="ARBA" id="ARBA00023274"/>
    </source>
</evidence>
<keyword evidence="8" id="KW-0175">Coiled coil</keyword>
<evidence type="ECO:0000256" key="7">
    <source>
        <dbReference type="HAMAP-Rule" id="MF_00503"/>
    </source>
</evidence>
<evidence type="ECO:0000256" key="1">
    <source>
        <dbReference type="ARBA" id="ARBA00010605"/>
    </source>
</evidence>
<keyword evidence="4 7" id="KW-0689">Ribosomal protein</keyword>
<dbReference type="PROSITE" id="PS00651">
    <property type="entry name" value="RIBOSOMAL_L9"/>
    <property type="match status" value="1"/>
</dbReference>
<dbReference type="InterPro" id="IPR020594">
    <property type="entry name" value="Ribosomal_bL9_bac/chp"/>
</dbReference>
<proteinExistence type="inferred from homology"/>
<dbReference type="PANTHER" id="PTHR21368">
    <property type="entry name" value="50S RIBOSOMAL PROTEIN L9"/>
    <property type="match status" value="1"/>
</dbReference>
<dbReference type="Proteomes" id="UP000702544">
    <property type="component" value="Unassembled WGS sequence"/>
</dbReference>
<reference evidence="10 11" key="1">
    <citation type="submission" date="2020-01" db="EMBL/GenBank/DDBJ databases">
        <title>Genomes assembled from Gulf of Kutch pelagic sediment metagenomes.</title>
        <authorList>
            <person name="Chandrashekar M."/>
            <person name="Mahajan M.S."/>
            <person name="Dave K.J."/>
            <person name="Vatsa P."/>
            <person name="Nathani N.M."/>
        </authorList>
    </citation>
    <scope>NUCLEOTIDE SEQUENCE [LARGE SCALE GENOMIC DNA]</scope>
    <source>
        <strain evidence="10">KS3-K002</strain>
    </source>
</reference>
<dbReference type="Pfam" id="PF03948">
    <property type="entry name" value="Ribosomal_L9_C"/>
    <property type="match status" value="1"/>
</dbReference>
<dbReference type="GO" id="GO:0003735">
    <property type="term" value="F:structural constituent of ribosome"/>
    <property type="evidence" value="ECO:0007669"/>
    <property type="project" value="InterPro"/>
</dbReference>
<dbReference type="GO" id="GO:0005840">
    <property type="term" value="C:ribosome"/>
    <property type="evidence" value="ECO:0007669"/>
    <property type="project" value="UniProtKB-KW"/>
</dbReference>
<dbReference type="AlphaFoldDB" id="A0AAE4ZB97"/>
<comment type="similarity">
    <text evidence="1 7">Belongs to the bacterial ribosomal protein bL9 family.</text>
</comment>
<dbReference type="NCBIfam" id="TIGR00158">
    <property type="entry name" value="L9"/>
    <property type="match status" value="1"/>
</dbReference>
<dbReference type="GO" id="GO:1990904">
    <property type="term" value="C:ribonucleoprotein complex"/>
    <property type="evidence" value="ECO:0007669"/>
    <property type="project" value="UniProtKB-KW"/>
</dbReference>
<gene>
    <name evidence="7" type="primary">rplI</name>
    <name evidence="10" type="ORF">GWO12_07760</name>
</gene>
<feature type="domain" description="Ribosomal protein L9" evidence="9">
    <location>
        <begin position="13"/>
        <end position="40"/>
    </location>
</feature>
<keyword evidence="5 7" id="KW-0687">Ribonucleoprotein</keyword>
<dbReference type="InterPro" id="IPR009027">
    <property type="entry name" value="Ribosomal_bL9/RNase_H1_N"/>
</dbReference>
<protein>
    <recommendedName>
        <fullName evidence="6 7">Large ribosomal subunit protein bL9</fullName>
    </recommendedName>
</protein>
<accession>A0AAE4ZB97</accession>
<comment type="function">
    <text evidence="7">Binds to the 23S rRNA.</text>
</comment>
<comment type="caution">
    <text evidence="10">The sequence shown here is derived from an EMBL/GenBank/DDBJ whole genome shotgun (WGS) entry which is preliminary data.</text>
</comment>
<keyword evidence="2 7" id="KW-0699">rRNA-binding</keyword>
<dbReference type="HAMAP" id="MF_00503">
    <property type="entry name" value="Ribosomal_bL9"/>
    <property type="match status" value="1"/>
</dbReference>
<evidence type="ECO:0000256" key="8">
    <source>
        <dbReference type="SAM" id="Coils"/>
    </source>
</evidence>
<dbReference type="Pfam" id="PF01281">
    <property type="entry name" value="Ribosomal_L9_N"/>
    <property type="match status" value="1"/>
</dbReference>
<dbReference type="SUPFAM" id="SSF55658">
    <property type="entry name" value="L9 N-domain-like"/>
    <property type="match status" value="1"/>
</dbReference>